<proteinExistence type="predicted"/>
<reference evidence="2" key="1">
    <citation type="submission" date="2016-11" db="EMBL/GenBank/DDBJ databases">
        <authorList>
            <person name="Varghese N."/>
            <person name="Submissions S."/>
        </authorList>
    </citation>
    <scope>NUCLEOTIDE SEQUENCE [LARGE SCALE GENOMIC DNA]</scope>
    <source>
        <strain evidence="2">DSM 28223</strain>
    </source>
</reference>
<dbReference type="AlphaFoldDB" id="A0A1M5UYJ9"/>
<dbReference type="Pfam" id="PF20044">
    <property type="entry name" value="DUF6446"/>
    <property type="match status" value="1"/>
</dbReference>
<dbReference type="InterPro" id="IPR045616">
    <property type="entry name" value="DUF6446"/>
</dbReference>
<dbReference type="EMBL" id="FQWM01000007">
    <property type="protein sequence ID" value="SHH67753.1"/>
    <property type="molecule type" value="Genomic_DNA"/>
</dbReference>
<dbReference type="Proteomes" id="UP000184211">
    <property type="component" value="Unassembled WGS sequence"/>
</dbReference>
<evidence type="ECO:0000313" key="1">
    <source>
        <dbReference type="EMBL" id="SHH67753.1"/>
    </source>
</evidence>
<organism evidence="1 2">
    <name type="scientific">Cognatishimia maritima</name>
    <dbReference type="NCBI Taxonomy" id="870908"/>
    <lineage>
        <taxon>Bacteria</taxon>
        <taxon>Pseudomonadati</taxon>
        <taxon>Pseudomonadota</taxon>
        <taxon>Alphaproteobacteria</taxon>
        <taxon>Rhodobacterales</taxon>
        <taxon>Paracoccaceae</taxon>
        <taxon>Cognatishimia</taxon>
    </lineage>
</organism>
<evidence type="ECO:0000313" key="2">
    <source>
        <dbReference type="Proteomes" id="UP000184211"/>
    </source>
</evidence>
<dbReference type="STRING" id="870908.SAMN04488044_2996"/>
<dbReference type="RefSeq" id="WP_242648608.1">
    <property type="nucleotide sequence ID" value="NZ_FQWM01000007.1"/>
</dbReference>
<gene>
    <name evidence="1" type="ORF">SAMN04488044_2996</name>
</gene>
<sequence length="175" mass="18874">MTGKLLAGVLVLSAIAMGIGLWYTQIYAFYEPVNATGSDDVRMTLLATGEPEVVLYEDFEAIDAGSSPIRYRACFTTSMSQAMLSETYQPVDKATPLNAPGWFDCFDAAEIGAALRSGQALAFMGTENIDYGIDRIVAIMPDGRGFAWHEINECGKLAFDGEDLPATCPPKPEGQ</sequence>
<name>A0A1M5UYJ9_9RHOB</name>
<evidence type="ECO:0008006" key="3">
    <source>
        <dbReference type="Google" id="ProtNLM"/>
    </source>
</evidence>
<protein>
    <recommendedName>
        <fullName evidence="3">Histidine kinase</fullName>
    </recommendedName>
</protein>
<keyword evidence="2" id="KW-1185">Reference proteome</keyword>
<accession>A0A1M5UYJ9</accession>